<evidence type="ECO:0000256" key="1">
    <source>
        <dbReference type="ARBA" id="ARBA00008056"/>
    </source>
</evidence>
<evidence type="ECO:0000313" key="8">
    <source>
        <dbReference type="Proteomes" id="UP001159364"/>
    </source>
</evidence>
<dbReference type="GO" id="GO:0016491">
    <property type="term" value="F:oxidoreductase activity"/>
    <property type="evidence" value="ECO:0007669"/>
    <property type="project" value="UniProtKB-KW"/>
</dbReference>
<evidence type="ECO:0000256" key="4">
    <source>
        <dbReference type="ARBA" id="ARBA00023004"/>
    </source>
</evidence>
<dbReference type="FunFam" id="2.60.120.330:FF:000134">
    <property type="entry name" value="Uncharacterized protein"/>
    <property type="match status" value="1"/>
</dbReference>
<reference evidence="7 8" key="1">
    <citation type="submission" date="2021-09" db="EMBL/GenBank/DDBJ databases">
        <title>Genomic insights and catalytic innovation underlie evolution of tropane alkaloids biosynthesis.</title>
        <authorList>
            <person name="Wang Y.-J."/>
            <person name="Tian T."/>
            <person name="Huang J.-P."/>
            <person name="Huang S.-X."/>
        </authorList>
    </citation>
    <scope>NUCLEOTIDE SEQUENCE [LARGE SCALE GENOMIC DNA]</scope>
    <source>
        <strain evidence="7">KIB-2018</strain>
        <tissue evidence="7">Leaf</tissue>
    </source>
</reference>
<evidence type="ECO:0000313" key="7">
    <source>
        <dbReference type="EMBL" id="KAJ8764733.1"/>
    </source>
</evidence>
<accession>A0AAV8TF96</accession>
<feature type="domain" description="Fe2OG dioxygenase" evidence="6">
    <location>
        <begin position="209"/>
        <end position="309"/>
    </location>
</feature>
<dbReference type="AlphaFoldDB" id="A0AAV8TF96"/>
<dbReference type="GO" id="GO:0046872">
    <property type="term" value="F:metal ion binding"/>
    <property type="evidence" value="ECO:0007669"/>
    <property type="project" value="UniProtKB-KW"/>
</dbReference>
<organism evidence="7 8">
    <name type="scientific">Erythroxylum novogranatense</name>
    <dbReference type="NCBI Taxonomy" id="1862640"/>
    <lineage>
        <taxon>Eukaryota</taxon>
        <taxon>Viridiplantae</taxon>
        <taxon>Streptophyta</taxon>
        <taxon>Embryophyta</taxon>
        <taxon>Tracheophyta</taxon>
        <taxon>Spermatophyta</taxon>
        <taxon>Magnoliopsida</taxon>
        <taxon>eudicotyledons</taxon>
        <taxon>Gunneridae</taxon>
        <taxon>Pentapetalae</taxon>
        <taxon>rosids</taxon>
        <taxon>fabids</taxon>
        <taxon>Malpighiales</taxon>
        <taxon>Erythroxylaceae</taxon>
        <taxon>Erythroxylum</taxon>
    </lineage>
</organism>
<dbReference type="InterPro" id="IPR005123">
    <property type="entry name" value="Oxoglu/Fe-dep_dioxygenase_dom"/>
</dbReference>
<dbReference type="InterPro" id="IPR050295">
    <property type="entry name" value="Plant_2OG-oxidoreductases"/>
</dbReference>
<keyword evidence="2 5" id="KW-0479">Metal-binding</keyword>
<protein>
    <recommendedName>
        <fullName evidence="6">Fe2OG dioxygenase domain-containing protein</fullName>
    </recommendedName>
</protein>
<dbReference type="InterPro" id="IPR026992">
    <property type="entry name" value="DIOX_N"/>
</dbReference>
<keyword evidence="3" id="KW-0847">Vitamin C</keyword>
<name>A0AAV8TF96_9ROSI</name>
<dbReference type="Proteomes" id="UP001159364">
    <property type="component" value="Linkage Group LG05"/>
</dbReference>
<keyword evidence="8" id="KW-1185">Reference proteome</keyword>
<comment type="caution">
    <text evidence="7">The sequence shown here is derived from an EMBL/GenBank/DDBJ whole genome shotgun (WGS) entry which is preliminary data.</text>
</comment>
<evidence type="ECO:0000256" key="3">
    <source>
        <dbReference type="ARBA" id="ARBA00022896"/>
    </source>
</evidence>
<dbReference type="SUPFAM" id="SSF51197">
    <property type="entry name" value="Clavaminate synthase-like"/>
    <property type="match status" value="1"/>
</dbReference>
<dbReference type="InterPro" id="IPR027443">
    <property type="entry name" value="IPNS-like_sf"/>
</dbReference>
<comment type="similarity">
    <text evidence="1 5">Belongs to the iron/ascorbate-dependent oxidoreductase family.</text>
</comment>
<dbReference type="EMBL" id="JAIWQS010000005">
    <property type="protein sequence ID" value="KAJ8764733.1"/>
    <property type="molecule type" value="Genomic_DNA"/>
</dbReference>
<sequence>MSSTVESVSQPSQASIQPLAKFGCIKTLAEKPGLSSIPPTYTFTKNPDPISDPEESLPVVDFSLLSGNPDEHNKVIYQLGKACQEYGFFMVVNHGVPESLVKAMISSCEMFFDLTEEEKREYEGKDVMDPIRCGTSFNTSVEKVLFWRDYLKLFIRPEFHSVDKPAGFRELLLEYSKRIGEMGMELLKGITESLGLEACYIEKALNMENSFHILVANLYPRCPQPERAMGMPPHSDFGLLTLLTQNGVGGLQLLHNDKWINVNPIPNSFVINIGDHLEILSNGKYKSVLHRAVVNNAATRLSLAVGIGPPLDAVVSPAPDLTDAESNPPAYIGMKYCEYIRLQQTNQLKGKSCLDKIRIPKI</sequence>
<dbReference type="Pfam" id="PF03171">
    <property type="entry name" value="2OG-FeII_Oxy"/>
    <property type="match status" value="1"/>
</dbReference>
<proteinExistence type="inferred from homology"/>
<dbReference type="InterPro" id="IPR044861">
    <property type="entry name" value="IPNS-like_FE2OG_OXY"/>
</dbReference>
<dbReference type="Gene3D" id="2.60.120.330">
    <property type="entry name" value="B-lactam Antibiotic, Isopenicillin N Synthase, Chain"/>
    <property type="match status" value="1"/>
</dbReference>
<keyword evidence="5" id="KW-0560">Oxidoreductase</keyword>
<dbReference type="PROSITE" id="PS51471">
    <property type="entry name" value="FE2OG_OXY"/>
    <property type="match status" value="1"/>
</dbReference>
<keyword evidence="4 5" id="KW-0408">Iron</keyword>
<dbReference type="GO" id="GO:0031418">
    <property type="term" value="F:L-ascorbic acid binding"/>
    <property type="evidence" value="ECO:0007669"/>
    <property type="project" value="UniProtKB-KW"/>
</dbReference>
<dbReference type="Pfam" id="PF14226">
    <property type="entry name" value="DIOX_N"/>
    <property type="match status" value="1"/>
</dbReference>
<evidence type="ECO:0000256" key="2">
    <source>
        <dbReference type="ARBA" id="ARBA00022723"/>
    </source>
</evidence>
<dbReference type="PANTHER" id="PTHR47991">
    <property type="entry name" value="OXOGLUTARATE/IRON-DEPENDENT DIOXYGENASE"/>
    <property type="match status" value="1"/>
</dbReference>
<gene>
    <name evidence="7" type="ORF">K2173_009118</name>
</gene>
<evidence type="ECO:0000256" key="5">
    <source>
        <dbReference type="RuleBase" id="RU003682"/>
    </source>
</evidence>
<evidence type="ECO:0000259" key="6">
    <source>
        <dbReference type="PROSITE" id="PS51471"/>
    </source>
</evidence>